<keyword evidence="5 6" id="KW-0472">Membrane</keyword>
<feature type="transmembrane region" description="Helical" evidence="6">
    <location>
        <begin position="497"/>
        <end position="516"/>
    </location>
</feature>
<feature type="transmembrane region" description="Helical" evidence="6">
    <location>
        <begin position="792"/>
        <end position="811"/>
    </location>
</feature>
<evidence type="ECO:0000256" key="6">
    <source>
        <dbReference type="SAM" id="Phobius"/>
    </source>
</evidence>
<evidence type="ECO:0000256" key="1">
    <source>
        <dbReference type="ARBA" id="ARBA00004651"/>
    </source>
</evidence>
<organism evidence="9 10">
    <name type="scientific">Agaribacillus aureus</name>
    <dbReference type="NCBI Taxonomy" id="3051825"/>
    <lineage>
        <taxon>Bacteria</taxon>
        <taxon>Pseudomonadati</taxon>
        <taxon>Bacteroidota</taxon>
        <taxon>Cytophagia</taxon>
        <taxon>Cytophagales</taxon>
        <taxon>Splendidivirgaceae</taxon>
        <taxon>Agaribacillus</taxon>
    </lineage>
</organism>
<keyword evidence="4 6" id="KW-1133">Transmembrane helix</keyword>
<feature type="transmembrane region" description="Helical" evidence="6">
    <location>
        <begin position="740"/>
        <end position="760"/>
    </location>
</feature>
<dbReference type="InterPro" id="IPR025857">
    <property type="entry name" value="MacB_PCD"/>
</dbReference>
<dbReference type="InterPro" id="IPR050250">
    <property type="entry name" value="Macrolide_Exporter_MacB"/>
</dbReference>
<evidence type="ECO:0000256" key="5">
    <source>
        <dbReference type="ARBA" id="ARBA00023136"/>
    </source>
</evidence>
<evidence type="ECO:0000256" key="3">
    <source>
        <dbReference type="ARBA" id="ARBA00022692"/>
    </source>
</evidence>
<feature type="transmembrane region" description="Helical" evidence="6">
    <location>
        <begin position="399"/>
        <end position="426"/>
    </location>
</feature>
<comment type="subcellular location">
    <subcellularLocation>
        <location evidence="1">Cell membrane</location>
        <topology evidence="1">Multi-pass membrane protein</topology>
    </subcellularLocation>
</comment>
<protein>
    <submittedName>
        <fullName evidence="9">ABC transporter permease</fullName>
    </submittedName>
</protein>
<feature type="transmembrane region" description="Helical" evidence="6">
    <location>
        <begin position="823"/>
        <end position="844"/>
    </location>
</feature>
<feature type="transmembrane region" description="Helical" evidence="6">
    <location>
        <begin position="447"/>
        <end position="468"/>
    </location>
</feature>
<name>A0ABT8L0H3_9BACT</name>
<evidence type="ECO:0000256" key="4">
    <source>
        <dbReference type="ARBA" id="ARBA00022989"/>
    </source>
</evidence>
<reference evidence="9" key="1">
    <citation type="submission" date="2023-06" db="EMBL/GenBank/DDBJ databases">
        <title>Genomic of Agaribacillus aureum.</title>
        <authorList>
            <person name="Wang G."/>
        </authorList>
    </citation>
    <scope>NUCLEOTIDE SEQUENCE</scope>
    <source>
        <strain evidence="9">BMA12</strain>
    </source>
</reference>
<keyword evidence="10" id="KW-1185">Reference proteome</keyword>
<evidence type="ECO:0000259" key="8">
    <source>
        <dbReference type="Pfam" id="PF12704"/>
    </source>
</evidence>
<evidence type="ECO:0000313" key="10">
    <source>
        <dbReference type="Proteomes" id="UP001172083"/>
    </source>
</evidence>
<feature type="transmembrane region" description="Helical" evidence="6">
    <location>
        <begin position="353"/>
        <end position="372"/>
    </location>
</feature>
<evidence type="ECO:0000313" key="9">
    <source>
        <dbReference type="EMBL" id="MDN5211224.1"/>
    </source>
</evidence>
<evidence type="ECO:0000256" key="2">
    <source>
        <dbReference type="ARBA" id="ARBA00022475"/>
    </source>
</evidence>
<accession>A0ABT8L0H3</accession>
<dbReference type="EMBL" id="JAUJEB010000001">
    <property type="protein sequence ID" value="MDN5211224.1"/>
    <property type="molecule type" value="Genomic_DNA"/>
</dbReference>
<keyword evidence="3 6" id="KW-0812">Transmembrane</keyword>
<comment type="caution">
    <text evidence="9">The sequence shown here is derived from an EMBL/GenBank/DDBJ whole genome shotgun (WGS) entry which is preliminary data.</text>
</comment>
<dbReference type="PANTHER" id="PTHR30572:SF18">
    <property type="entry name" value="ABC-TYPE MACROLIDE FAMILY EXPORT SYSTEM PERMEASE COMPONENT 2"/>
    <property type="match status" value="1"/>
</dbReference>
<proteinExistence type="predicted"/>
<feature type="domain" description="ABC3 transporter permease C-terminal" evidence="7">
    <location>
        <begin position="744"/>
        <end position="856"/>
    </location>
</feature>
<sequence length="863" mass="98047">MRPPKSADRFLSWFCQGKLLEEVKGDLHESYRIERAHKRRWHANMIYWYEVLHFLRPFAMKGKRKNSKKTIMYKSYLKFAVRNVLKHKATAIMNVLSLGVGIACFIFIFIYLKGELSYDRFHHDADRIYRVVIDFVDSNQRRLPDATTPPALAPALKRDFPEVASSVRLYPNWGRKFLLGASNNNKFHEEGLIYTDSTFFDVFSFPAIYGDTQNALAYPDQMVITRSAARKYFGKEDVVGEVLTMYGGKNETFRISAVLEDVPVHSHFKFDFLLKISRQNLEQDWGWYNYYTYIKLSPGADVANLEVKFQPFYESYQNEQENHNIIYSQALTDIHLKSNLKWELEANGDMNNVYIFAILAVFVLVVSCINYLNLTVAESYKRFKEVGIRKVFGAYKKSLIALFMIETLLIISISLVVGSILSELLFKYLGEILGREISLLQPENLGIFLGICLVVLVTGIIAGLFPALHLSSFKAALAVKGIFNRAGRSALGLRKGLLVIQFAISAFMIFGTIVVYRQLQYMKNADKGFLPEQVMVIENAKSIKNQEAFKTELLKVANIPAASLSSGVLGGLNWTRTLGYPDGFVMNLFDIEPEFIETMGLEFVTGRNFSRERPTDVQGLTIVVNETGLRELGMTHEDVGKSLPLASQNDSITTYGKVIGVVKDFHFTDFKKEIKPFAFFYRERPMDYLNLKVSAGNLSETLVAIEDIWYDFTDGIPMKYTFLDQTFADLHAREKRLSDIILCLTILALFIAFMGMFAIANMTVKDRLKEIAIRKVLGASVTGISNMVTKKFLLLVLVANVIACPVAYFTMQKWLEGFAYRTSLGLALFLVAIGSTLLVTWTTVGFRVLRAAFSNPVKNLRPE</sequence>
<gene>
    <name evidence="9" type="ORF">QQ020_04155</name>
</gene>
<dbReference type="NCBIfam" id="NF038404">
    <property type="entry name" value="perm_prefix_2"/>
    <property type="match status" value="1"/>
</dbReference>
<feature type="transmembrane region" description="Helical" evidence="6">
    <location>
        <begin position="91"/>
        <end position="112"/>
    </location>
</feature>
<dbReference type="InterPro" id="IPR003838">
    <property type="entry name" value="ABC3_permease_C"/>
</dbReference>
<feature type="domain" description="MacB-like periplasmic core" evidence="8">
    <location>
        <begin position="92"/>
        <end position="306"/>
    </location>
</feature>
<feature type="domain" description="ABC3 transporter permease C-terminal" evidence="7">
    <location>
        <begin position="358"/>
        <end position="472"/>
    </location>
</feature>
<dbReference type="Pfam" id="PF12704">
    <property type="entry name" value="MacB_PCD"/>
    <property type="match status" value="1"/>
</dbReference>
<keyword evidence="2" id="KW-1003">Cell membrane</keyword>
<dbReference type="InterPro" id="IPR047699">
    <property type="entry name" value="Permease_put_prefix"/>
</dbReference>
<evidence type="ECO:0000259" key="7">
    <source>
        <dbReference type="Pfam" id="PF02687"/>
    </source>
</evidence>
<dbReference type="Pfam" id="PF02687">
    <property type="entry name" value="FtsX"/>
    <property type="match status" value="2"/>
</dbReference>
<dbReference type="RefSeq" id="WP_346756559.1">
    <property type="nucleotide sequence ID" value="NZ_JAUJEB010000001.1"/>
</dbReference>
<dbReference type="PANTHER" id="PTHR30572">
    <property type="entry name" value="MEMBRANE COMPONENT OF TRANSPORTER-RELATED"/>
    <property type="match status" value="1"/>
</dbReference>
<dbReference type="Proteomes" id="UP001172083">
    <property type="component" value="Unassembled WGS sequence"/>
</dbReference>